<dbReference type="GO" id="GO:0006508">
    <property type="term" value="P:proteolysis"/>
    <property type="evidence" value="ECO:0007669"/>
    <property type="project" value="UniProtKB-KW"/>
</dbReference>
<feature type="transmembrane region" description="Helical" evidence="1">
    <location>
        <begin position="87"/>
        <end position="115"/>
    </location>
</feature>
<feature type="transmembrane region" description="Helical" evidence="1">
    <location>
        <begin position="187"/>
        <end position="207"/>
    </location>
</feature>
<keyword evidence="1" id="KW-0472">Membrane</keyword>
<protein>
    <submittedName>
        <fullName evidence="2">CPBP family glutamic-type intramembrane protease</fullName>
    </submittedName>
</protein>
<keyword evidence="2" id="KW-0645">Protease</keyword>
<name>A0ABP8HHG1_9BURK</name>
<dbReference type="EMBL" id="BAABFO010000021">
    <property type="protein sequence ID" value="GAA4339250.1"/>
    <property type="molecule type" value="Genomic_DNA"/>
</dbReference>
<keyword evidence="1" id="KW-0812">Transmembrane</keyword>
<proteinExistence type="predicted"/>
<evidence type="ECO:0000313" key="2">
    <source>
        <dbReference type="EMBL" id="GAA4339250.1"/>
    </source>
</evidence>
<organism evidence="2 3">
    <name type="scientific">Pigmentiphaga soli</name>
    <dbReference type="NCBI Taxonomy" id="1007095"/>
    <lineage>
        <taxon>Bacteria</taxon>
        <taxon>Pseudomonadati</taxon>
        <taxon>Pseudomonadota</taxon>
        <taxon>Betaproteobacteria</taxon>
        <taxon>Burkholderiales</taxon>
        <taxon>Alcaligenaceae</taxon>
        <taxon>Pigmentiphaga</taxon>
    </lineage>
</organism>
<gene>
    <name evidence="2" type="ORF">GCM10023144_37290</name>
</gene>
<reference evidence="3" key="1">
    <citation type="journal article" date="2019" name="Int. J. Syst. Evol. Microbiol.">
        <title>The Global Catalogue of Microorganisms (GCM) 10K type strain sequencing project: providing services to taxonomists for standard genome sequencing and annotation.</title>
        <authorList>
            <consortium name="The Broad Institute Genomics Platform"/>
            <consortium name="The Broad Institute Genome Sequencing Center for Infectious Disease"/>
            <person name="Wu L."/>
            <person name="Ma J."/>
        </authorList>
    </citation>
    <scope>NUCLEOTIDE SEQUENCE [LARGE SCALE GENOMIC DNA]</scope>
    <source>
        <strain evidence="3">JCM 17666</strain>
    </source>
</reference>
<dbReference type="Proteomes" id="UP001501671">
    <property type="component" value="Unassembled WGS sequence"/>
</dbReference>
<accession>A0ABP8HHG1</accession>
<feature type="transmembrane region" description="Helical" evidence="1">
    <location>
        <begin position="161"/>
        <end position="180"/>
    </location>
</feature>
<keyword evidence="3" id="KW-1185">Reference proteome</keyword>
<feature type="transmembrane region" description="Helical" evidence="1">
    <location>
        <begin position="136"/>
        <end position="155"/>
    </location>
</feature>
<evidence type="ECO:0000313" key="3">
    <source>
        <dbReference type="Proteomes" id="UP001501671"/>
    </source>
</evidence>
<keyword evidence="2" id="KW-0378">Hydrolase</keyword>
<keyword evidence="1" id="KW-1133">Transmembrane helix</keyword>
<sequence length="214" mass="23361">MSGVRAECVAGLVPGRLLRWLAVLWFINLALLGPLSAGVATLTGSENRLLELSLPWPRVVLWAPLIEEMLLRFGLRRPAQAVWLVPLLLIGLLAVETLAGGLLLAAAAACVLAMLARLRYGWSRAWLRRYRRAFPVVFHAVTLLFAVLHLGNFRLGGADAWLLPLLVLPQWGTGLVLGWLRVRTGIGASVALHALFNAGPMALLWLVQQYGLDA</sequence>
<feature type="transmembrane region" description="Helical" evidence="1">
    <location>
        <begin position="20"/>
        <end position="44"/>
    </location>
</feature>
<dbReference type="GO" id="GO:0008233">
    <property type="term" value="F:peptidase activity"/>
    <property type="evidence" value="ECO:0007669"/>
    <property type="project" value="UniProtKB-KW"/>
</dbReference>
<evidence type="ECO:0000256" key="1">
    <source>
        <dbReference type="SAM" id="Phobius"/>
    </source>
</evidence>
<comment type="caution">
    <text evidence="2">The sequence shown here is derived from an EMBL/GenBank/DDBJ whole genome shotgun (WGS) entry which is preliminary data.</text>
</comment>